<dbReference type="Gene3D" id="2.160.20.10">
    <property type="entry name" value="Single-stranded right-handed beta-helix, Pectin lyase-like"/>
    <property type="match status" value="1"/>
</dbReference>
<proteinExistence type="predicted"/>
<accession>A0ABW3HWC0</accession>
<reference evidence="2" key="1">
    <citation type="journal article" date="2019" name="Int. J. Syst. Evol. Microbiol.">
        <title>The Global Catalogue of Microorganisms (GCM) 10K type strain sequencing project: providing services to taxonomists for standard genome sequencing and annotation.</title>
        <authorList>
            <consortium name="The Broad Institute Genomics Platform"/>
            <consortium name="The Broad Institute Genome Sequencing Center for Infectious Disease"/>
            <person name="Wu L."/>
            <person name="Ma J."/>
        </authorList>
    </citation>
    <scope>NUCLEOTIDE SEQUENCE [LARGE SCALE GENOMIC DNA]</scope>
    <source>
        <strain evidence="2">CCUG 59129</strain>
    </source>
</reference>
<keyword evidence="2" id="KW-1185">Reference proteome</keyword>
<gene>
    <name evidence="1" type="ORF">ACFQ2I_19640</name>
</gene>
<dbReference type="EMBL" id="JBHTJZ010000056">
    <property type="protein sequence ID" value="MFD0961565.1"/>
    <property type="molecule type" value="Genomic_DNA"/>
</dbReference>
<dbReference type="InterPro" id="IPR011050">
    <property type="entry name" value="Pectin_lyase_fold/virulence"/>
</dbReference>
<dbReference type="Proteomes" id="UP001596989">
    <property type="component" value="Unassembled WGS sequence"/>
</dbReference>
<name>A0ABW3HWC0_9BACL</name>
<evidence type="ECO:0000313" key="2">
    <source>
        <dbReference type="Proteomes" id="UP001596989"/>
    </source>
</evidence>
<dbReference type="InterPro" id="IPR012334">
    <property type="entry name" value="Pectin_lyas_fold"/>
</dbReference>
<comment type="caution">
    <text evidence="1">The sequence shown here is derived from an EMBL/GenBank/DDBJ whole genome shotgun (WGS) entry which is preliminary data.</text>
</comment>
<evidence type="ECO:0000313" key="1">
    <source>
        <dbReference type="EMBL" id="MFD0961565.1"/>
    </source>
</evidence>
<protein>
    <recommendedName>
        <fullName evidence="3">DUF1565 domain-containing protein</fullName>
    </recommendedName>
</protein>
<evidence type="ECO:0008006" key="3">
    <source>
        <dbReference type="Google" id="ProtNLM"/>
    </source>
</evidence>
<organism evidence="1 2">
    <name type="scientific">Paenibacillus chungangensis</name>
    <dbReference type="NCBI Taxonomy" id="696535"/>
    <lineage>
        <taxon>Bacteria</taxon>
        <taxon>Bacillati</taxon>
        <taxon>Bacillota</taxon>
        <taxon>Bacilli</taxon>
        <taxon>Bacillales</taxon>
        <taxon>Paenibacillaceae</taxon>
        <taxon>Paenibacillus</taxon>
    </lineage>
</organism>
<dbReference type="SUPFAM" id="SSF51126">
    <property type="entry name" value="Pectin lyase-like"/>
    <property type="match status" value="1"/>
</dbReference>
<sequence>MLSTQVEASGTIIFVDHDPDPLGNESGLDWNNAYTDLQAAIDVAEAGDQIWVAEGTYYPTGNGTGRNAHFTLKNGVTIYGGHDGYRGYSGATILSGNIGNPDSSADNAYYVVSTSGLGNTAVLSGVTIEGGRQMEPIPIVLEAVRRGNSKYQWQQTRVDECGNQR</sequence>
<dbReference type="RefSeq" id="WP_377567259.1">
    <property type="nucleotide sequence ID" value="NZ_JBHTJZ010000056.1"/>
</dbReference>